<sequence length="315" mass="35128">MPETVSSARSAEWRRMIYSGTVINMYGALEQFVDDIVKKYASFTNILFTEYEKVPEALRKAHDEQARRLLNRDSGGRLSRDDTDHMVRCLASCLDGGTEFKISGTALSYHDNNLKIGILSEIFGRVNVSLDAITKALDLDAFENGILNGIYADLDSLLLDLVNRRNEISHGDYPDLLEPDVLSGVANVLKWLVAALFDELRKSTFNSISSLDVGYVTKYYEQPKAHLIELSSVELSVGEVLFGFERSTQRLRAAKITSLQDDSVSTDSVLRESMRDKEGVVGLTVDPPVKFGGKISTIPLEVAEILYDDDFRALQ</sequence>
<protein>
    <recommendedName>
        <fullName evidence="1">RiboL-PSP-HEPN domain-containing protein</fullName>
    </recommendedName>
</protein>
<evidence type="ECO:0000259" key="1">
    <source>
        <dbReference type="Pfam" id="PF18735"/>
    </source>
</evidence>
<dbReference type="Pfam" id="PF18735">
    <property type="entry name" value="HEPN_RiboL-PSP"/>
    <property type="match status" value="1"/>
</dbReference>
<name>B5I7Q0_STRX2</name>
<evidence type="ECO:0000313" key="2">
    <source>
        <dbReference type="EMBL" id="EDY61105.1"/>
    </source>
</evidence>
<dbReference type="HOGENOM" id="CLU_882556_0_0_11"/>
<reference evidence="2" key="1">
    <citation type="submission" date="2009-10" db="EMBL/GenBank/DDBJ databases">
        <title>The genome sequence of Streptomyces sviceus strain ATCC 29083.</title>
        <authorList>
            <consortium name="The Broad Institute Genome Sequencing Platform"/>
            <consortium name="Broad Institute Microbial Sequencing Center"/>
            <person name="Fischbach M."/>
            <person name="Godfrey P."/>
            <person name="Ward D."/>
            <person name="Young S."/>
            <person name="Zeng Q."/>
            <person name="Koehrsen M."/>
            <person name="Alvarado L."/>
            <person name="Berlin A.M."/>
            <person name="Bochicchio J."/>
            <person name="Borenstein D."/>
            <person name="Chapman S.B."/>
            <person name="Chen Z."/>
            <person name="Engels R."/>
            <person name="Freedman E."/>
            <person name="Gellesch M."/>
            <person name="Goldberg J."/>
            <person name="Griggs A."/>
            <person name="Gujja S."/>
            <person name="Heilman E.R."/>
            <person name="Heiman D.I."/>
            <person name="Hepburn T.A."/>
            <person name="Howarth C."/>
            <person name="Jen D."/>
            <person name="Larson L."/>
            <person name="Lewis B."/>
            <person name="Mehta T."/>
            <person name="Park D."/>
            <person name="Pearson M."/>
            <person name="Richards J."/>
            <person name="Roberts A."/>
            <person name="Saif S."/>
            <person name="Shea T.D."/>
            <person name="Shenoy N."/>
            <person name="Sisk P."/>
            <person name="Stolte C."/>
            <person name="Sykes S.N."/>
            <person name="Thomson T."/>
            <person name="Walk T."/>
            <person name="White J."/>
            <person name="Yandava C."/>
            <person name="Straight P."/>
            <person name="Clardy J."/>
            <person name="Hung D."/>
            <person name="Kolter R."/>
            <person name="Mekalanos J."/>
            <person name="Walker S."/>
            <person name="Walsh C.T."/>
            <person name="Wieland-Brown L.C."/>
            <person name="Haas B."/>
            <person name="Nusbaum C."/>
            <person name="Birren B."/>
        </authorList>
    </citation>
    <scope>NUCLEOTIDE SEQUENCE [LARGE SCALE GENOMIC DNA]</scope>
    <source>
        <strain evidence="2">ATCC 29083</strain>
    </source>
</reference>
<gene>
    <name evidence="2" type="ORF">SSEG_07685</name>
</gene>
<dbReference type="Proteomes" id="UP000002785">
    <property type="component" value="Chromosome"/>
</dbReference>
<accession>B5I7Q0</accession>
<dbReference type="InterPro" id="IPR041519">
    <property type="entry name" value="HEPN_RiboL-PSP"/>
</dbReference>
<feature type="domain" description="RiboL-PSP-HEPN" evidence="1">
    <location>
        <begin position="17"/>
        <end position="200"/>
    </location>
</feature>
<evidence type="ECO:0000313" key="3">
    <source>
        <dbReference type="Proteomes" id="UP000002785"/>
    </source>
</evidence>
<organism evidence="2 3">
    <name type="scientific">Streptomyces sviceus (strain ATCC 29083 / DSM 924 / JCM 4929 / NBRC 13980 / NCIMB 11184 / NRRL 5439 / UC 5370)</name>
    <dbReference type="NCBI Taxonomy" id="463191"/>
    <lineage>
        <taxon>Bacteria</taxon>
        <taxon>Bacillati</taxon>
        <taxon>Actinomycetota</taxon>
        <taxon>Actinomycetes</taxon>
        <taxon>Kitasatosporales</taxon>
        <taxon>Streptomycetaceae</taxon>
        <taxon>Streptomyces</taxon>
    </lineage>
</organism>
<dbReference type="AlphaFoldDB" id="B5I7Q0"/>
<keyword evidence="3" id="KW-1185">Reference proteome</keyword>
<dbReference type="eggNOG" id="ENOG5032UDF">
    <property type="taxonomic scope" value="Bacteria"/>
</dbReference>
<dbReference type="EMBL" id="CM000951">
    <property type="protein sequence ID" value="EDY61105.1"/>
    <property type="molecule type" value="Genomic_DNA"/>
</dbReference>
<proteinExistence type="predicted"/>